<name>A0A173MHJ5_9BACT</name>
<reference evidence="2" key="1">
    <citation type="submission" date="2017-01" db="EMBL/GenBank/DDBJ databases">
        <authorList>
            <person name="Varghese N."/>
            <person name="Submissions S."/>
        </authorList>
    </citation>
    <scope>NUCLEOTIDE SEQUENCE [LARGE SCALE GENOMIC DNA]</scope>
    <source>
        <strain evidence="2">DSM 21054</strain>
    </source>
</reference>
<dbReference type="Gene3D" id="3.20.20.140">
    <property type="entry name" value="Metal-dependent hydrolases"/>
    <property type="match status" value="1"/>
</dbReference>
<dbReference type="Proteomes" id="UP000186917">
    <property type="component" value="Unassembled WGS sequence"/>
</dbReference>
<accession>A0A173MHJ5</accession>
<proteinExistence type="predicted"/>
<dbReference type="EMBL" id="FTOR01000002">
    <property type="protein sequence ID" value="SIS97120.1"/>
    <property type="molecule type" value="Genomic_DNA"/>
</dbReference>
<gene>
    <name evidence="1" type="ORF">SAMN05421788_102403</name>
</gene>
<dbReference type="OrthoDB" id="611177at2"/>
<dbReference type="RefSeq" id="WP_076378126.1">
    <property type="nucleotide sequence ID" value="NZ_AP017422.1"/>
</dbReference>
<protein>
    <submittedName>
        <fullName evidence="1">Zn-dependent dipeptidase, dipeptidase homolog</fullName>
    </submittedName>
</protein>
<dbReference type="AlphaFoldDB" id="A0A173MHJ5"/>
<sequence>MQAPSIEFFIDLHCHPTYKPVGASYKQDGKQSSNPTAASSMWHYDPPHLLDKALNNLLGLTKFSQTNFTASSYGQLLVITVALGCIEKWFFNNKLGTGLSADWIEDFLVEIGGKRIDAIQGMNDYFMDLKAEIEFLEKMNGQVVTIDGKKFAYRLVKNFAELNEVMLLNEEAMRNAEAGDRKALLTIAVIPSIEGMHVLNCGLVYNKEDGPEEPANIEEILANAQVLKSMKYRPFFVTFSHHFYNQLCGHSKSLNSTVAKVCDQERGFRYGFTDTGRKVLDILLNNQNNDRILIDIKHLSPEGRIEYLKIREYKYRDVPVIVSHGACNGLPTYGRNVSDYPKLGNDFFQEEINFYDDEILLIEKTGGIFGLQLDERRVASKEKLKHTRHSIFRNKIMHYRSELLWFQIQYVAELLDANDRYSWGTLAIGSDYDGIVDPINSFWTVEDYPALKAYLERHAYNYLKDANNLKQPRNRDISSDEVVHNIFQNNAWEFFKRWY</sequence>
<dbReference type="InterPro" id="IPR032466">
    <property type="entry name" value="Metal_Hydrolase"/>
</dbReference>
<evidence type="ECO:0000313" key="2">
    <source>
        <dbReference type="Proteomes" id="UP000186917"/>
    </source>
</evidence>
<dbReference type="KEGG" id="fln:FLA_2986"/>
<keyword evidence="2" id="KW-1185">Reference proteome</keyword>
<organism evidence="1 2">
    <name type="scientific">Filimonas lacunae</name>
    <dbReference type="NCBI Taxonomy" id="477680"/>
    <lineage>
        <taxon>Bacteria</taxon>
        <taxon>Pseudomonadati</taxon>
        <taxon>Bacteroidota</taxon>
        <taxon>Chitinophagia</taxon>
        <taxon>Chitinophagales</taxon>
        <taxon>Chitinophagaceae</taxon>
        <taxon>Filimonas</taxon>
    </lineage>
</organism>
<dbReference type="SUPFAM" id="SSF51556">
    <property type="entry name" value="Metallo-dependent hydrolases"/>
    <property type="match status" value="1"/>
</dbReference>
<evidence type="ECO:0000313" key="1">
    <source>
        <dbReference type="EMBL" id="SIS97120.1"/>
    </source>
</evidence>